<comment type="caution">
    <text evidence="1">The sequence shown here is derived from an EMBL/GenBank/DDBJ whole genome shotgun (WGS) entry which is preliminary data.</text>
</comment>
<dbReference type="Proteomes" id="UP001148614">
    <property type="component" value="Unassembled WGS sequence"/>
</dbReference>
<dbReference type="AlphaFoldDB" id="A0A9W8NIE4"/>
<dbReference type="EMBL" id="JANPWZ010000410">
    <property type="protein sequence ID" value="KAJ3577220.1"/>
    <property type="molecule type" value="Genomic_DNA"/>
</dbReference>
<gene>
    <name evidence="1" type="ORF">NPX13_g3351</name>
</gene>
<keyword evidence="2" id="KW-1185">Reference proteome</keyword>
<evidence type="ECO:0000313" key="1">
    <source>
        <dbReference type="EMBL" id="KAJ3577220.1"/>
    </source>
</evidence>
<accession>A0A9W8NIE4</accession>
<reference evidence="1" key="1">
    <citation type="submission" date="2022-07" db="EMBL/GenBank/DDBJ databases">
        <title>Genome Sequence of Xylaria arbuscula.</title>
        <authorList>
            <person name="Buettner E."/>
        </authorList>
    </citation>
    <scope>NUCLEOTIDE SEQUENCE</scope>
    <source>
        <strain evidence="1">VT107</strain>
    </source>
</reference>
<organism evidence="1 2">
    <name type="scientific">Xylaria arbuscula</name>
    <dbReference type="NCBI Taxonomy" id="114810"/>
    <lineage>
        <taxon>Eukaryota</taxon>
        <taxon>Fungi</taxon>
        <taxon>Dikarya</taxon>
        <taxon>Ascomycota</taxon>
        <taxon>Pezizomycotina</taxon>
        <taxon>Sordariomycetes</taxon>
        <taxon>Xylariomycetidae</taxon>
        <taxon>Xylariales</taxon>
        <taxon>Xylariaceae</taxon>
        <taxon>Xylaria</taxon>
    </lineage>
</organism>
<name>A0A9W8NIE4_9PEZI</name>
<proteinExistence type="predicted"/>
<protein>
    <submittedName>
        <fullName evidence="1">Uncharacterized protein</fullName>
    </submittedName>
</protein>
<evidence type="ECO:0000313" key="2">
    <source>
        <dbReference type="Proteomes" id="UP001148614"/>
    </source>
</evidence>
<sequence length="87" mass="9921">MGRPHTEELYHWGTGPEWPIQLIACMVAVKLKISANMRSKSLVFTEDAIRVPHMRPPYVDSSPYRTDLHALTVEYAWPVPGFGDQRA</sequence>